<dbReference type="PANTHER" id="PTHR22100:SF13">
    <property type="entry name" value="WINGS APART-LIKE PROTEIN HOMOLOG"/>
    <property type="match status" value="1"/>
</dbReference>
<feature type="region of interest" description="Disordered" evidence="3">
    <location>
        <begin position="1096"/>
        <end position="1126"/>
    </location>
</feature>
<reference evidence="5" key="1">
    <citation type="submission" date="2019-11" db="UniProtKB">
        <authorList>
            <consortium name="WormBaseParasite"/>
        </authorList>
    </citation>
    <scope>IDENTIFICATION</scope>
</reference>
<feature type="region of interest" description="Disordered" evidence="3">
    <location>
        <begin position="832"/>
        <end position="990"/>
    </location>
</feature>
<dbReference type="InterPro" id="IPR022771">
    <property type="entry name" value="WAPL_C"/>
</dbReference>
<proteinExistence type="inferred from homology"/>
<feature type="compositionally biased region" description="Low complexity" evidence="3">
    <location>
        <begin position="1099"/>
        <end position="1111"/>
    </location>
</feature>
<feature type="compositionally biased region" description="Polar residues" evidence="3">
    <location>
        <begin position="23"/>
        <end position="34"/>
    </location>
</feature>
<dbReference type="InterPro" id="IPR039874">
    <property type="entry name" value="WAPL"/>
</dbReference>
<feature type="compositionally biased region" description="Low complexity" evidence="3">
    <location>
        <begin position="799"/>
        <end position="810"/>
    </location>
</feature>
<dbReference type="InterPro" id="IPR011989">
    <property type="entry name" value="ARM-like"/>
</dbReference>
<evidence type="ECO:0000259" key="4">
    <source>
        <dbReference type="PROSITE" id="PS51271"/>
    </source>
</evidence>
<dbReference type="Gene3D" id="1.25.10.10">
    <property type="entry name" value="Leucine-rich Repeat Variant"/>
    <property type="match status" value="2"/>
</dbReference>
<dbReference type="Pfam" id="PF07814">
    <property type="entry name" value="WAPL"/>
    <property type="match status" value="1"/>
</dbReference>
<feature type="compositionally biased region" description="Basic and acidic residues" evidence="3">
    <location>
        <begin position="842"/>
        <end position="852"/>
    </location>
</feature>
<organism evidence="5">
    <name type="scientific">Mesocestoides corti</name>
    <name type="common">Flatworm</name>
    <dbReference type="NCBI Taxonomy" id="53468"/>
    <lineage>
        <taxon>Eukaryota</taxon>
        <taxon>Metazoa</taxon>
        <taxon>Spiralia</taxon>
        <taxon>Lophotrochozoa</taxon>
        <taxon>Platyhelminthes</taxon>
        <taxon>Cestoda</taxon>
        <taxon>Eucestoda</taxon>
        <taxon>Cyclophyllidea</taxon>
        <taxon>Mesocestoididae</taxon>
        <taxon>Mesocestoides</taxon>
    </lineage>
</organism>
<sequence>MDIPYRTFATRSSRPNERFEQLSRGNVSGTTNGHSSRPPVSSSRKRVNVVTFRSTPSPVPTPDDVDKDVLPPLTKQPRCTTPVAVPPPAPLNIPTSVSTKHELRSGSENSLAATPLIAPKFRRKSSHRNGPTQVAPLKPSTANQRQKLPSSQPSKLPPPTTTNQKPEAADPYAWVEEEEPEPKPSEFAVREEDEVDDGVKPWFWPASREAAKQMTPSNTKATVKTDPRAINRIANDGGGAGGGDTKPRKIVVPRDQKSLYTVVEKVKDPSECQERGEVQHALDDMNYLIDGLSDTNSTNTRCLSVLTLANKCLTPATRDVIHAYGLLKQICANLHDAHTDYSLGLTAAGLFFVLSRDRDPDLLTSESLAVLLKLLHAPNTIMENASVDSATSTGSSKYTIGAASRQTRLNKEASQIRTRVQQLLEAVAAQQQKRSQKQQETPVKSPQPAAAAAGMAALFVRKNPGVASLFSGASGQKLLNARHLRMNRQLTARDLVLEAVLNLSTRKAAPWFKSGIRTGGGLDGVAEATIDAVDYLKDLCTADDPGKCRFLPTPATHNPTGLDDFSLDNLKRVGYYAKMLENMTYMNSDNQTHLVRYKERALIDRLVQCIHLCASRLPRHPPPSVAWVELLRKESEEKAAQVRSSGEDEREQQQPPTSSTEGEEFNKTSAASASPPTDEYQQDQQTLLTCLLSIFRLFVNVSHSEYASDRLGGCPGLLEATLDCLFHLPDRLPSSRRFDLLILILCLLANLCEHCPENRIRIVHLEVRSSESVAGVNHGAKLDNVGYEDDEGEGAADGSPRPSTTPTIPTVSALDEVVKLFLYREKKTLMHEFERDDEEGERSERKSEKAEEADSTTTTATSTLQRPKPPPSLLTDDGAMGETIEEAGLKWRLVGGNRHGGGNPLAGGSRSKSSKRSRLRAKRRRRRQALLSRGANKKTNFDKAASSDDEVEEDDDEDEEEEDDDELCSDEDESDGSDEEDEYDEDDELCGGADVEFVTETQEEQEKLKERMSSANQHMEDSVVAAYASLLLGCILQSSPRYAERIRARLPEPGKFRPLAIMLAKLLSFLSLARGVETAGSESILRIVRTLEAQDQPLSSTDSQASTSSNTLQPPTTRSALRARHV</sequence>
<dbReference type="PANTHER" id="PTHR22100">
    <property type="entry name" value="WINGS APART-LIKE PROTEIN HOMOLOG"/>
    <property type="match status" value="1"/>
</dbReference>
<evidence type="ECO:0000256" key="3">
    <source>
        <dbReference type="SAM" id="MobiDB-lite"/>
    </source>
</evidence>
<comment type="similarity">
    <text evidence="1">Belongs to the WAPL family.</text>
</comment>
<dbReference type="AlphaFoldDB" id="A0A5K3EJ46"/>
<feature type="domain" description="WAPL" evidence="4">
    <location>
        <begin position="253"/>
        <end position="1073"/>
    </location>
</feature>
<dbReference type="InterPro" id="IPR012502">
    <property type="entry name" value="WAPL_dom"/>
</dbReference>
<accession>A0A5K3EJ46</accession>
<dbReference type="InterPro" id="IPR016024">
    <property type="entry name" value="ARM-type_fold"/>
</dbReference>
<evidence type="ECO:0000256" key="2">
    <source>
        <dbReference type="SAM" id="Coils"/>
    </source>
</evidence>
<feature type="compositionally biased region" description="Acidic residues" evidence="3">
    <location>
        <begin position="947"/>
        <end position="989"/>
    </location>
</feature>
<feature type="region of interest" description="Disordered" evidence="3">
    <location>
        <begin position="638"/>
        <end position="679"/>
    </location>
</feature>
<feature type="compositionally biased region" description="Low complexity" evidence="3">
    <location>
        <begin position="35"/>
        <end position="56"/>
    </location>
</feature>
<keyword evidence="2" id="KW-0175">Coiled coil</keyword>
<feature type="compositionally biased region" description="Basic residues" evidence="3">
    <location>
        <begin position="912"/>
        <end position="928"/>
    </location>
</feature>
<dbReference type="PROSITE" id="PS51271">
    <property type="entry name" value="WAPL"/>
    <property type="match status" value="1"/>
</dbReference>
<dbReference type="WBParaSite" id="MCU_000967-RA">
    <property type="protein sequence ID" value="MCU_000967-RA"/>
    <property type="gene ID" value="MCU_000967"/>
</dbReference>
<feature type="coiled-coil region" evidence="2">
    <location>
        <begin position="413"/>
        <end position="440"/>
    </location>
</feature>
<evidence type="ECO:0000313" key="5">
    <source>
        <dbReference type="WBParaSite" id="MCU_000967-RA"/>
    </source>
</evidence>
<feature type="region of interest" description="Disordered" evidence="3">
    <location>
        <begin position="1"/>
        <end position="196"/>
    </location>
</feature>
<evidence type="ECO:0000256" key="1">
    <source>
        <dbReference type="ARBA" id="ARBA00006854"/>
    </source>
</evidence>
<dbReference type="SUPFAM" id="SSF48371">
    <property type="entry name" value="ARM repeat"/>
    <property type="match status" value="1"/>
</dbReference>
<name>A0A5K3EJ46_MESCO</name>
<protein>
    <submittedName>
        <fullName evidence="5">WAPL domain-containing protein</fullName>
    </submittedName>
</protein>
<feature type="region of interest" description="Disordered" evidence="3">
    <location>
        <begin position="782"/>
        <end position="810"/>
    </location>
</feature>
<feature type="compositionally biased region" description="Basic and acidic residues" evidence="3">
    <location>
        <begin position="181"/>
        <end position="190"/>
    </location>
</feature>